<feature type="compositionally biased region" description="Polar residues" evidence="1">
    <location>
        <begin position="8"/>
        <end position="20"/>
    </location>
</feature>
<feature type="transmembrane region" description="Helical" evidence="2">
    <location>
        <begin position="27"/>
        <end position="47"/>
    </location>
</feature>
<proteinExistence type="predicted"/>
<keyword evidence="2" id="KW-1133">Transmembrane helix</keyword>
<keyword evidence="5" id="KW-1185">Reference proteome</keyword>
<feature type="region of interest" description="Disordered" evidence="1">
    <location>
        <begin position="1"/>
        <end position="20"/>
    </location>
</feature>
<organism evidence="4 5">
    <name type="scientific">Luteimonas gilva</name>
    <dbReference type="NCBI Taxonomy" id="2572684"/>
    <lineage>
        <taxon>Bacteria</taxon>
        <taxon>Pseudomonadati</taxon>
        <taxon>Pseudomonadota</taxon>
        <taxon>Gammaproteobacteria</taxon>
        <taxon>Lysobacterales</taxon>
        <taxon>Lysobacteraceae</taxon>
        <taxon>Luteimonas</taxon>
    </lineage>
</organism>
<keyword evidence="2" id="KW-0812">Transmembrane</keyword>
<dbReference type="PANTHER" id="PTHR37938:SF1">
    <property type="entry name" value="BLL0215 PROTEIN"/>
    <property type="match status" value="1"/>
</dbReference>
<protein>
    <submittedName>
        <fullName evidence="4">PH domain-containing protein</fullName>
    </submittedName>
</protein>
<evidence type="ECO:0000313" key="5">
    <source>
        <dbReference type="Proteomes" id="UP000308707"/>
    </source>
</evidence>
<evidence type="ECO:0000256" key="1">
    <source>
        <dbReference type="SAM" id="MobiDB-lite"/>
    </source>
</evidence>
<dbReference type="InterPro" id="IPR005182">
    <property type="entry name" value="YdbS-like_PH"/>
</dbReference>
<sequence>MEPADTALPSTPETEAWSGTPSQWQNLGWWIACVLVVPIPWALWRWLVTRNTRYALTDQRLKTTRGVFNRVTDDLELYRVKDTHFQQSFWQRLVGIGDIVLSTSDATTPTLVLGDIKQAESVRERIRALVERRRDAKRVRELDLGHEAL</sequence>
<evidence type="ECO:0000313" key="4">
    <source>
        <dbReference type="EMBL" id="TKR30662.1"/>
    </source>
</evidence>
<dbReference type="AlphaFoldDB" id="A0A4U5JM01"/>
<name>A0A4U5JM01_9GAMM</name>
<accession>A0A4U5JM01</accession>
<dbReference type="EMBL" id="SZUA01000002">
    <property type="protein sequence ID" value="TKR30662.1"/>
    <property type="molecule type" value="Genomic_DNA"/>
</dbReference>
<dbReference type="PANTHER" id="PTHR37938">
    <property type="entry name" value="BLL0215 PROTEIN"/>
    <property type="match status" value="1"/>
</dbReference>
<dbReference type="Pfam" id="PF03703">
    <property type="entry name" value="bPH_2"/>
    <property type="match status" value="1"/>
</dbReference>
<feature type="domain" description="YdbS-like PH" evidence="3">
    <location>
        <begin position="50"/>
        <end position="126"/>
    </location>
</feature>
<evidence type="ECO:0000259" key="3">
    <source>
        <dbReference type="Pfam" id="PF03703"/>
    </source>
</evidence>
<dbReference type="RefSeq" id="WP_137267092.1">
    <property type="nucleotide sequence ID" value="NZ_SZUA01000002.1"/>
</dbReference>
<comment type="caution">
    <text evidence="4">The sequence shown here is derived from an EMBL/GenBank/DDBJ whole genome shotgun (WGS) entry which is preliminary data.</text>
</comment>
<dbReference type="OrthoDB" id="155986at2"/>
<dbReference type="Proteomes" id="UP000308707">
    <property type="component" value="Unassembled WGS sequence"/>
</dbReference>
<reference evidence="4 5" key="1">
    <citation type="submission" date="2019-04" db="EMBL/GenBank/DDBJ databases">
        <title>Reference strain of H23.</title>
        <authorList>
            <person name="Luo X."/>
        </authorList>
    </citation>
    <scope>NUCLEOTIDE SEQUENCE [LARGE SCALE GENOMIC DNA]</scope>
    <source>
        <strain evidence="4 5">H23</strain>
    </source>
</reference>
<keyword evidence="2" id="KW-0472">Membrane</keyword>
<evidence type="ECO:0000256" key="2">
    <source>
        <dbReference type="SAM" id="Phobius"/>
    </source>
</evidence>
<gene>
    <name evidence="4" type="ORF">FCE95_11170</name>
</gene>